<evidence type="ECO:0000313" key="3">
    <source>
        <dbReference type="Proteomes" id="UP000823674"/>
    </source>
</evidence>
<dbReference type="PANTHER" id="PTHR14379">
    <property type="entry name" value="LIMKAIN B LKAP"/>
    <property type="match status" value="1"/>
</dbReference>
<organism evidence="2 3">
    <name type="scientific">Brassica rapa subsp. trilocularis</name>
    <dbReference type="NCBI Taxonomy" id="1813537"/>
    <lineage>
        <taxon>Eukaryota</taxon>
        <taxon>Viridiplantae</taxon>
        <taxon>Streptophyta</taxon>
        <taxon>Embryophyta</taxon>
        <taxon>Tracheophyta</taxon>
        <taxon>Spermatophyta</taxon>
        <taxon>Magnoliopsida</taxon>
        <taxon>eudicotyledons</taxon>
        <taxon>Gunneridae</taxon>
        <taxon>Pentapetalae</taxon>
        <taxon>rosids</taxon>
        <taxon>malvids</taxon>
        <taxon>Brassicales</taxon>
        <taxon>Brassicaceae</taxon>
        <taxon>Brassiceae</taxon>
        <taxon>Brassica</taxon>
    </lineage>
</organism>
<dbReference type="EMBL" id="JADBGQ010000008">
    <property type="protein sequence ID" value="KAG5385036.1"/>
    <property type="molecule type" value="Genomic_DNA"/>
</dbReference>
<name>A0ABQ7LEN4_BRACM</name>
<dbReference type="InterPro" id="IPR024768">
    <property type="entry name" value="Marf1"/>
</dbReference>
<proteinExistence type="predicted"/>
<protein>
    <recommendedName>
        <fullName evidence="4">NYN domain-containing protein</fullName>
    </recommendedName>
</protein>
<accession>A0ABQ7LEN4</accession>
<comment type="caution">
    <text evidence="2">The sequence shown here is derived from an EMBL/GenBank/DDBJ whole genome shotgun (WGS) entry which is preliminary data.</text>
</comment>
<reference evidence="2 3" key="1">
    <citation type="submission" date="2021-03" db="EMBL/GenBank/DDBJ databases">
        <authorList>
            <person name="King G.J."/>
            <person name="Bancroft I."/>
            <person name="Baten A."/>
            <person name="Bloomfield J."/>
            <person name="Borpatragohain P."/>
            <person name="He Z."/>
            <person name="Irish N."/>
            <person name="Irwin J."/>
            <person name="Liu K."/>
            <person name="Mauleon R.P."/>
            <person name="Moore J."/>
            <person name="Morris R."/>
            <person name="Ostergaard L."/>
            <person name="Wang B."/>
            <person name="Wells R."/>
        </authorList>
    </citation>
    <scope>NUCLEOTIDE SEQUENCE [LARGE SCALE GENOMIC DNA]</scope>
    <source>
        <strain evidence="2">R-o-18</strain>
        <tissue evidence="2">Leaf</tissue>
    </source>
</reference>
<sequence length="635" mass="70819">MSEDLIPISVWWDINSCPVPTDPVKIRLNRSFAPAPHFRFRPSVQMATTTVLSDMDSCPLPDSFSPSLAGRSIRSALKNSGYLGPVTITAMSNLHLNPRSASLLEALFSSGIHISNIFGYCLSQLFGWRMNAQPPATLMLICGDTHWKCYLNLFSAYAMRLNRSFAPAPHFRFRPSVHMATTTVLWDMDSCPLPDSFSPSLAGRSIRSALKNSGYLGPVTITAMSNLHLNPRSASLLEVLFSSGIHISNIFGYCLSQLFGWRMSVKPPATLMLICGDTTLEMLSEPLFRICDEGFTILVAHPGRKPDSFSPSLAGRSIRSALKNSGYLGPVTVTAMSNLHLNPRSASLLEALFSSGIHISNIFGCMSFYPFDCLSQLFGWRMSVQPPATLMLICGDTTLEMLSEPLFRICDEGFTILVAHPGRKPVSADLWKSFLSVVSRDWIWESFLDDKDEALEYKCREMGYVSCEMCEFSGFSLEDLTTHFSSDEHLEEVSYHNPLDKHSSSTSAGNERETKTEHVGEQETSCAPRGTKRAVAHIPPPLSFPSETLKRSFAEKSRRSEALAVDDLSLSLRCLSFFSPSSPHLSPLSLLTISLSRLTLSLFAVSSREWWWWPRGVVDFRSRFSYPYFQIQIRI</sequence>
<feature type="region of interest" description="Disordered" evidence="1">
    <location>
        <begin position="495"/>
        <end position="531"/>
    </location>
</feature>
<feature type="compositionally biased region" description="Basic and acidic residues" evidence="1">
    <location>
        <begin position="510"/>
        <end position="521"/>
    </location>
</feature>
<keyword evidence="3" id="KW-1185">Reference proteome</keyword>
<gene>
    <name evidence="2" type="primary">A09p046310.1_BraROA</name>
    <name evidence="2" type="ORF">IGI04_036506</name>
</gene>
<dbReference type="CDD" id="cd10910">
    <property type="entry name" value="PIN_limkain_b1_N_like"/>
    <property type="match status" value="3"/>
</dbReference>
<dbReference type="Proteomes" id="UP000823674">
    <property type="component" value="Chromosome A09"/>
</dbReference>
<evidence type="ECO:0000313" key="2">
    <source>
        <dbReference type="EMBL" id="KAG5385036.1"/>
    </source>
</evidence>
<evidence type="ECO:0000256" key="1">
    <source>
        <dbReference type="SAM" id="MobiDB-lite"/>
    </source>
</evidence>
<dbReference type="PANTHER" id="PTHR14379:SF34">
    <property type="entry name" value="NYN DOMAIN-CONTAINING PROTEIN"/>
    <property type="match status" value="1"/>
</dbReference>
<evidence type="ECO:0008006" key="4">
    <source>
        <dbReference type="Google" id="ProtNLM"/>
    </source>
</evidence>